<dbReference type="RefSeq" id="XP_005784719.1">
    <property type="nucleotide sequence ID" value="XM_005784662.1"/>
</dbReference>
<reference evidence="4" key="1">
    <citation type="journal article" date="2013" name="Nature">
        <title>Pan genome of the phytoplankton Emiliania underpins its global distribution.</title>
        <authorList>
            <person name="Read B.A."/>
            <person name="Kegel J."/>
            <person name="Klute M.J."/>
            <person name="Kuo A."/>
            <person name="Lefebvre S.C."/>
            <person name="Maumus F."/>
            <person name="Mayer C."/>
            <person name="Miller J."/>
            <person name="Monier A."/>
            <person name="Salamov A."/>
            <person name="Young J."/>
            <person name="Aguilar M."/>
            <person name="Claverie J.M."/>
            <person name="Frickenhaus S."/>
            <person name="Gonzalez K."/>
            <person name="Herman E.K."/>
            <person name="Lin Y.C."/>
            <person name="Napier J."/>
            <person name="Ogata H."/>
            <person name="Sarno A.F."/>
            <person name="Shmutz J."/>
            <person name="Schroeder D."/>
            <person name="de Vargas C."/>
            <person name="Verret F."/>
            <person name="von Dassow P."/>
            <person name="Valentin K."/>
            <person name="Van de Peer Y."/>
            <person name="Wheeler G."/>
            <person name="Dacks J.B."/>
            <person name="Delwiche C.F."/>
            <person name="Dyhrman S.T."/>
            <person name="Glockner G."/>
            <person name="John U."/>
            <person name="Richards T."/>
            <person name="Worden A.Z."/>
            <person name="Zhang X."/>
            <person name="Grigoriev I.V."/>
            <person name="Allen A.E."/>
            <person name="Bidle K."/>
            <person name="Borodovsky M."/>
            <person name="Bowler C."/>
            <person name="Brownlee C."/>
            <person name="Cock J.M."/>
            <person name="Elias M."/>
            <person name="Gladyshev V.N."/>
            <person name="Groth M."/>
            <person name="Guda C."/>
            <person name="Hadaegh A."/>
            <person name="Iglesias-Rodriguez M.D."/>
            <person name="Jenkins J."/>
            <person name="Jones B.M."/>
            <person name="Lawson T."/>
            <person name="Leese F."/>
            <person name="Lindquist E."/>
            <person name="Lobanov A."/>
            <person name="Lomsadze A."/>
            <person name="Malik S.B."/>
            <person name="Marsh M.E."/>
            <person name="Mackinder L."/>
            <person name="Mock T."/>
            <person name="Mueller-Roeber B."/>
            <person name="Pagarete A."/>
            <person name="Parker M."/>
            <person name="Probert I."/>
            <person name="Quesneville H."/>
            <person name="Raines C."/>
            <person name="Rensing S.A."/>
            <person name="Riano-Pachon D.M."/>
            <person name="Richier S."/>
            <person name="Rokitta S."/>
            <person name="Shiraiwa Y."/>
            <person name="Soanes D.M."/>
            <person name="van der Giezen M."/>
            <person name="Wahlund T.M."/>
            <person name="Williams B."/>
            <person name="Wilson W."/>
            <person name="Wolfe G."/>
            <person name="Wurch L.L."/>
        </authorList>
    </citation>
    <scope>NUCLEOTIDE SEQUENCE</scope>
</reference>
<dbReference type="Gene3D" id="2.160.20.10">
    <property type="entry name" value="Single-stranded right-handed beta-helix, Pectin lyase-like"/>
    <property type="match status" value="1"/>
</dbReference>
<proteinExistence type="predicted"/>
<dbReference type="AlphaFoldDB" id="A0A0D3K955"/>
<dbReference type="Proteomes" id="UP000013827">
    <property type="component" value="Unassembled WGS sequence"/>
</dbReference>
<dbReference type="GeneID" id="17277561"/>
<evidence type="ECO:0000259" key="2">
    <source>
        <dbReference type="Pfam" id="PF13229"/>
    </source>
</evidence>
<evidence type="ECO:0000256" key="1">
    <source>
        <dbReference type="SAM" id="MobiDB-lite"/>
    </source>
</evidence>
<name>A0A0D3K955_EMIH1</name>
<dbReference type="SUPFAM" id="SSF51126">
    <property type="entry name" value="Pectin lyase-like"/>
    <property type="match status" value="1"/>
</dbReference>
<feature type="compositionally biased region" description="Gly residues" evidence="1">
    <location>
        <begin position="269"/>
        <end position="290"/>
    </location>
</feature>
<accession>A0A0D3K955</accession>
<dbReference type="KEGG" id="ehx:EMIHUDRAFT_231037"/>
<organism evidence="3 4">
    <name type="scientific">Emiliania huxleyi (strain CCMP1516)</name>
    <dbReference type="NCBI Taxonomy" id="280463"/>
    <lineage>
        <taxon>Eukaryota</taxon>
        <taxon>Haptista</taxon>
        <taxon>Haptophyta</taxon>
        <taxon>Prymnesiophyceae</taxon>
        <taxon>Isochrysidales</taxon>
        <taxon>Noelaerhabdaceae</taxon>
        <taxon>Emiliania</taxon>
    </lineage>
</organism>
<dbReference type="Pfam" id="PF13229">
    <property type="entry name" value="Beta_helix"/>
    <property type="match status" value="1"/>
</dbReference>
<dbReference type="InterPro" id="IPR012334">
    <property type="entry name" value="Pectin_lyas_fold"/>
</dbReference>
<dbReference type="InterPro" id="IPR011050">
    <property type="entry name" value="Pectin_lyase_fold/virulence"/>
</dbReference>
<dbReference type="HOGENOM" id="CLU_387561_0_0_1"/>
<dbReference type="PaxDb" id="2903-EOD32290"/>
<dbReference type="EnsemblProtists" id="EOD32290">
    <property type="protein sequence ID" value="EOD32290"/>
    <property type="gene ID" value="EMIHUDRAFT_231037"/>
</dbReference>
<evidence type="ECO:0000313" key="4">
    <source>
        <dbReference type="Proteomes" id="UP000013827"/>
    </source>
</evidence>
<protein>
    <recommendedName>
        <fullName evidence="2">Right handed beta helix domain-containing protein</fullName>
    </recommendedName>
</protein>
<sequence>MLGIPADVQRTIFNRGSLGGPRKTSSAFDGCRGGERVEKLVSVELAGYGAAGSSAHHVPNASASLGSDACAEAAHKEACIMNECPCATSESGDANVRRKANKLSEFSLEGDSAHAWDEGVALHAGLLEPPPVSDRNFLHPLAEALRASGTGRAGGGTLGQSRPTIEIAQGEKLLRTGARDSVRAIVDAAATLGRPSLREWWWCCAPAAVLLLQACGACWLLLGQRAPRSGAASGQRPSKTVRPRLSKSLGSVALLLLISALPVARAGSGEAGSGEAGSGEAGSGEQGSGLWGVPPSLPPLSPPVLCEDGSELIALLCPYAGTQLGCDTDLHTVNPAAPEGSILSRICPASCGACEPEESTPPSPPSTPIPPLLVLCEDDPGGLLTAWLTAYRGCAFLTAGLVGCDTDLHTINPAAPVGSTMSLICPASCGACESEEITPLSPLLVAALLCEDDFFGLAASYGGCTFFLTFGCDFDLHTDIRDEINKAVDQGRNASVYVPPGVRLAFSSNVACGGDMLLSVRSSGEGATLDGKKSSNMFSIFGGCSLYLEALHFVDGVGDYGGAVLALGAGDIAMKGVSFTGCEANQEGGGMFVWDSGDVSLERASFSKCTAVNRGGGMSVWNSGDVSLESASFSECTTTLYGGGMNVDNSGDVSLHGASFSECTAGDDGGGMRVWKSGDVSLESARFVRCTSVQAVPRAPSTRGLFISMASIA</sequence>
<evidence type="ECO:0000313" key="3">
    <source>
        <dbReference type="EnsemblProtists" id="EOD32290"/>
    </source>
</evidence>
<reference evidence="3" key="2">
    <citation type="submission" date="2024-10" db="UniProtKB">
        <authorList>
            <consortium name="EnsemblProtists"/>
        </authorList>
    </citation>
    <scope>IDENTIFICATION</scope>
</reference>
<feature type="region of interest" description="Disordered" evidence="1">
    <location>
        <begin position="269"/>
        <end position="293"/>
    </location>
</feature>
<feature type="domain" description="Right handed beta helix" evidence="2">
    <location>
        <begin position="570"/>
        <end position="691"/>
    </location>
</feature>
<keyword evidence="4" id="KW-1185">Reference proteome</keyword>
<dbReference type="InterPro" id="IPR039448">
    <property type="entry name" value="Beta_helix"/>
</dbReference>